<gene>
    <name evidence="3" type="ORF">FBQ74_10390</name>
</gene>
<organism evidence="3 4">
    <name type="scientific">Salinimonas iocasae</name>
    <dbReference type="NCBI Taxonomy" id="2572577"/>
    <lineage>
        <taxon>Bacteria</taxon>
        <taxon>Pseudomonadati</taxon>
        <taxon>Pseudomonadota</taxon>
        <taxon>Gammaproteobacteria</taxon>
        <taxon>Alteromonadales</taxon>
        <taxon>Alteromonadaceae</taxon>
        <taxon>Alteromonas/Salinimonas group</taxon>
        <taxon>Salinimonas</taxon>
    </lineage>
</organism>
<dbReference type="KEGG" id="salk:FBQ74_10390"/>
<dbReference type="Proteomes" id="UP000304912">
    <property type="component" value="Chromosome"/>
</dbReference>
<feature type="signal peptide" evidence="1">
    <location>
        <begin position="1"/>
        <end position="20"/>
    </location>
</feature>
<feature type="chain" id="PRO_5022890989" evidence="1">
    <location>
        <begin position="21"/>
        <end position="385"/>
    </location>
</feature>
<dbReference type="Pfam" id="PF07995">
    <property type="entry name" value="GSDH"/>
    <property type="match status" value="1"/>
</dbReference>
<reference evidence="3 4" key="1">
    <citation type="submission" date="2019-04" db="EMBL/GenBank/DDBJ databases">
        <title>Salinimonas iocasae sp. nov., a halophilic bacterium isolated from the outer tube casing of tubeworms in Okinawa Trough.</title>
        <authorList>
            <person name="Zhang H."/>
            <person name="Wang H."/>
            <person name="Li C."/>
        </authorList>
    </citation>
    <scope>NUCLEOTIDE SEQUENCE [LARGE SCALE GENOMIC DNA]</scope>
    <source>
        <strain evidence="3 4">KX18D6</strain>
    </source>
</reference>
<dbReference type="EMBL" id="CP039852">
    <property type="protein sequence ID" value="QCZ93869.1"/>
    <property type="molecule type" value="Genomic_DNA"/>
</dbReference>
<sequence>MRQKAALFLTLAATSFVAVAQSESSDQVEMKGSKGTSLTGSVMTSFNQPWAMTFLPDGHSLVTEKAGKLWLLDKNQKKRFSVSNVPDVTPRGQGGLGDVIIHPEFASNNTIYISYIERDPQNDEFSGAVIERATLSISDSDASLSEREIIWRQSPKMTGNGHYSHRMAFSPDGYLFITSGDRQKFTPAQNMAMNLSKVLRINADGSAPEDNPFFGNGSVTDQIWTLGHRNPLGIDFDKEGNLWTHEMGPKHGDELNIIERGRNYGYPMVSQGDHYSGVKIPNHEDYPVFKGPEKAWVPAISPAGFIIYNGDKFSDWTGNGFIGGLSSKALVRVTISKSDEDSWQAEEAERYEWGKRVREVEQDSMGNIYVLEDKGGRLIKLERNN</sequence>
<accession>A0A5B7YHC4</accession>
<protein>
    <submittedName>
        <fullName evidence="3">PQQ-dependent sugar dehydrogenase</fullName>
    </submittedName>
</protein>
<dbReference type="Gene3D" id="2.120.10.30">
    <property type="entry name" value="TolB, C-terminal domain"/>
    <property type="match status" value="1"/>
</dbReference>
<evidence type="ECO:0000259" key="2">
    <source>
        <dbReference type="Pfam" id="PF07995"/>
    </source>
</evidence>
<feature type="domain" description="Glucose/Sorbosone dehydrogenase" evidence="2">
    <location>
        <begin position="46"/>
        <end position="379"/>
    </location>
</feature>
<evidence type="ECO:0000256" key="1">
    <source>
        <dbReference type="SAM" id="SignalP"/>
    </source>
</evidence>
<dbReference type="PANTHER" id="PTHR19328:SF75">
    <property type="entry name" value="ALDOSE SUGAR DEHYDROGENASE YLII"/>
    <property type="match status" value="1"/>
</dbReference>
<dbReference type="RefSeq" id="WP_139756611.1">
    <property type="nucleotide sequence ID" value="NZ_CP039852.1"/>
</dbReference>
<dbReference type="AlphaFoldDB" id="A0A5B7YHC4"/>
<keyword evidence="4" id="KW-1185">Reference proteome</keyword>
<dbReference type="InterPro" id="IPR012938">
    <property type="entry name" value="Glc/Sorbosone_DH"/>
</dbReference>
<dbReference type="PANTHER" id="PTHR19328">
    <property type="entry name" value="HEDGEHOG-INTERACTING PROTEIN"/>
    <property type="match status" value="1"/>
</dbReference>
<dbReference type="OrthoDB" id="9770043at2"/>
<name>A0A5B7YHC4_9ALTE</name>
<dbReference type="InterPro" id="IPR011042">
    <property type="entry name" value="6-blade_b-propeller_TolB-like"/>
</dbReference>
<evidence type="ECO:0000313" key="3">
    <source>
        <dbReference type="EMBL" id="QCZ93869.1"/>
    </source>
</evidence>
<dbReference type="SUPFAM" id="SSF50952">
    <property type="entry name" value="Soluble quinoprotein glucose dehydrogenase"/>
    <property type="match status" value="1"/>
</dbReference>
<dbReference type="InterPro" id="IPR011041">
    <property type="entry name" value="Quinoprot_gluc/sorb_DH_b-prop"/>
</dbReference>
<evidence type="ECO:0000313" key="4">
    <source>
        <dbReference type="Proteomes" id="UP000304912"/>
    </source>
</evidence>
<keyword evidence="1" id="KW-0732">Signal</keyword>
<proteinExistence type="predicted"/>